<keyword evidence="4" id="KW-0804">Transcription</keyword>
<dbReference type="PROSITE" id="PS50931">
    <property type="entry name" value="HTH_LYSR"/>
    <property type="match status" value="1"/>
</dbReference>
<comment type="caution">
    <text evidence="6">The sequence shown here is derived from an EMBL/GenBank/DDBJ whole genome shotgun (WGS) entry which is preliminary data.</text>
</comment>
<keyword evidence="2" id="KW-0805">Transcription regulation</keyword>
<dbReference type="PANTHER" id="PTHR30126:SF39">
    <property type="entry name" value="HTH-TYPE TRANSCRIPTIONAL REGULATOR CYSL"/>
    <property type="match status" value="1"/>
</dbReference>
<evidence type="ECO:0000256" key="3">
    <source>
        <dbReference type="ARBA" id="ARBA00023125"/>
    </source>
</evidence>
<dbReference type="SUPFAM" id="SSF46785">
    <property type="entry name" value="Winged helix' DNA-binding domain"/>
    <property type="match status" value="1"/>
</dbReference>
<protein>
    <submittedName>
        <fullName evidence="6">LysR family transcriptional regulator</fullName>
    </submittedName>
</protein>
<evidence type="ECO:0000256" key="1">
    <source>
        <dbReference type="ARBA" id="ARBA00009437"/>
    </source>
</evidence>
<dbReference type="InterPro" id="IPR036388">
    <property type="entry name" value="WH-like_DNA-bd_sf"/>
</dbReference>
<dbReference type="SUPFAM" id="SSF53850">
    <property type="entry name" value="Periplasmic binding protein-like II"/>
    <property type="match status" value="1"/>
</dbReference>
<evidence type="ECO:0000256" key="2">
    <source>
        <dbReference type="ARBA" id="ARBA00023015"/>
    </source>
</evidence>
<dbReference type="PANTHER" id="PTHR30126">
    <property type="entry name" value="HTH-TYPE TRANSCRIPTIONAL REGULATOR"/>
    <property type="match status" value="1"/>
</dbReference>
<evidence type="ECO:0000313" key="6">
    <source>
        <dbReference type="EMBL" id="MEN0641784.1"/>
    </source>
</evidence>
<dbReference type="InterPro" id="IPR000847">
    <property type="entry name" value="LysR_HTH_N"/>
</dbReference>
<keyword evidence="7" id="KW-1185">Reference proteome</keyword>
<dbReference type="Proteomes" id="UP001418796">
    <property type="component" value="Unassembled WGS sequence"/>
</dbReference>
<gene>
    <name evidence="6" type="ORF">MKY91_01220</name>
</gene>
<organism evidence="6 7">
    <name type="scientific">Alkalicoccobacillus gibsonii</name>
    <dbReference type="NCBI Taxonomy" id="79881"/>
    <lineage>
        <taxon>Bacteria</taxon>
        <taxon>Bacillati</taxon>
        <taxon>Bacillota</taxon>
        <taxon>Bacilli</taxon>
        <taxon>Bacillales</taxon>
        <taxon>Bacillaceae</taxon>
        <taxon>Alkalicoccobacillus</taxon>
    </lineage>
</organism>
<evidence type="ECO:0000256" key="4">
    <source>
        <dbReference type="ARBA" id="ARBA00023163"/>
    </source>
</evidence>
<dbReference type="InterPro" id="IPR036390">
    <property type="entry name" value="WH_DNA-bd_sf"/>
</dbReference>
<dbReference type="EMBL" id="JBCITK010000001">
    <property type="protein sequence ID" value="MEN0641784.1"/>
    <property type="molecule type" value="Genomic_DNA"/>
</dbReference>
<reference evidence="6 7" key="1">
    <citation type="submission" date="2024-03" db="EMBL/GenBank/DDBJ databases">
        <title>Bacilli Hybrid Assemblies.</title>
        <authorList>
            <person name="Kovac J."/>
        </authorList>
    </citation>
    <scope>NUCLEOTIDE SEQUENCE [LARGE SCALE GENOMIC DNA]</scope>
    <source>
        <strain evidence="6 7">FSL R7-0666</strain>
    </source>
</reference>
<dbReference type="RefSeq" id="WP_343128972.1">
    <property type="nucleotide sequence ID" value="NZ_JBCITK010000001.1"/>
</dbReference>
<sequence>MHMEELETFIVLVQEKNFTKTALKRSLSQPTVSVHIQNLEREFSTSFFKRTTKSLHVTPEGAFFYEQALKMKALYEQTKETFYQKQYQAEGHIRIGTSFTIGEYILPQVIARLRNDYPLIDFSITMGNSDSIIEAVRTFEVDIGFVEGETSSKEVVLTPFQKDQLRVVCSFAKAKPATIADLHNQTWVIREAGSGTRSSFDHLVKSNQIQLGSTIVFSSTHGIKESIKNNLGYAFLSEAAIEHELKEKKLQIVDIEGLLEERSFSYVLTKGTVLGRNLTLLLSYLEKEL</sequence>
<keyword evidence="3" id="KW-0238">DNA-binding</keyword>
<dbReference type="CDD" id="cd08420">
    <property type="entry name" value="PBP2_CysL_like"/>
    <property type="match status" value="1"/>
</dbReference>
<proteinExistence type="inferred from homology"/>
<name>A0ABU9VD72_9BACI</name>
<dbReference type="Gene3D" id="1.10.10.10">
    <property type="entry name" value="Winged helix-like DNA-binding domain superfamily/Winged helix DNA-binding domain"/>
    <property type="match status" value="1"/>
</dbReference>
<dbReference type="Gene3D" id="3.40.190.290">
    <property type="match status" value="1"/>
</dbReference>
<evidence type="ECO:0000259" key="5">
    <source>
        <dbReference type="PROSITE" id="PS50931"/>
    </source>
</evidence>
<accession>A0ABU9VD72</accession>
<comment type="similarity">
    <text evidence="1">Belongs to the LysR transcriptional regulatory family.</text>
</comment>
<dbReference type="InterPro" id="IPR005119">
    <property type="entry name" value="LysR_subst-bd"/>
</dbReference>
<feature type="domain" description="HTH lysR-type" evidence="5">
    <location>
        <begin position="1"/>
        <end position="58"/>
    </location>
</feature>
<dbReference type="Pfam" id="PF03466">
    <property type="entry name" value="LysR_substrate"/>
    <property type="match status" value="1"/>
</dbReference>
<evidence type="ECO:0000313" key="7">
    <source>
        <dbReference type="Proteomes" id="UP001418796"/>
    </source>
</evidence>
<dbReference type="Pfam" id="PF00126">
    <property type="entry name" value="HTH_1"/>
    <property type="match status" value="1"/>
</dbReference>